<evidence type="ECO:0000313" key="2">
    <source>
        <dbReference type="Proteomes" id="UP001183410"/>
    </source>
</evidence>
<comment type="caution">
    <text evidence="1">The sequence shown here is derived from an EMBL/GenBank/DDBJ whole genome shotgun (WGS) entry which is preliminary data.</text>
</comment>
<dbReference type="EMBL" id="JAVREO010000235">
    <property type="protein sequence ID" value="MDT0271094.1"/>
    <property type="molecule type" value="Genomic_DNA"/>
</dbReference>
<name>A0ABU2K1I6_9ACTN</name>
<feature type="non-terminal residue" evidence="1">
    <location>
        <position position="1"/>
    </location>
</feature>
<dbReference type="Pfam" id="PF07394">
    <property type="entry name" value="DUF1501"/>
    <property type="match status" value="1"/>
</dbReference>
<sequence length="142" mass="16056">PGFDICDLMPLQATIADRLALVRNFSFNPNFHDPVELFCGVRKPAESGSAIRPDFGSVVSRLRQGQRHHLPTYVALDETVGNRYRNGPAYLGLSHKAFIVRDNLDNFSLNRNVRVDRLRDRTTLLRQFDAMTRDLETAGGDL</sequence>
<proteinExistence type="predicted"/>
<dbReference type="Proteomes" id="UP001183410">
    <property type="component" value="Unassembled WGS sequence"/>
</dbReference>
<organism evidence="1 2">
    <name type="scientific">Streptomyces chisholmiae</name>
    <dbReference type="NCBI Taxonomy" id="3075540"/>
    <lineage>
        <taxon>Bacteria</taxon>
        <taxon>Bacillati</taxon>
        <taxon>Actinomycetota</taxon>
        <taxon>Actinomycetes</taxon>
        <taxon>Kitasatosporales</taxon>
        <taxon>Streptomycetaceae</taxon>
        <taxon>Streptomyces</taxon>
    </lineage>
</organism>
<accession>A0ABU2K1I6</accession>
<reference evidence="2" key="1">
    <citation type="submission" date="2023-07" db="EMBL/GenBank/DDBJ databases">
        <title>30 novel species of actinomycetes from the DSMZ collection.</title>
        <authorList>
            <person name="Nouioui I."/>
        </authorList>
    </citation>
    <scope>NUCLEOTIDE SEQUENCE [LARGE SCALE GENOMIC DNA]</scope>
    <source>
        <strain evidence="2">DSM 44915</strain>
    </source>
</reference>
<dbReference type="RefSeq" id="WP_311671103.1">
    <property type="nucleotide sequence ID" value="NZ_JAVREO010000235.1"/>
</dbReference>
<keyword evidence="2" id="KW-1185">Reference proteome</keyword>
<feature type="non-terminal residue" evidence="1">
    <location>
        <position position="142"/>
    </location>
</feature>
<gene>
    <name evidence="1" type="ORF">RM844_32975</name>
</gene>
<dbReference type="InterPro" id="IPR010869">
    <property type="entry name" value="DUF1501"/>
</dbReference>
<protein>
    <submittedName>
        <fullName evidence="1">DUF1501 domain-containing protein</fullName>
    </submittedName>
</protein>
<evidence type="ECO:0000313" key="1">
    <source>
        <dbReference type="EMBL" id="MDT0271094.1"/>
    </source>
</evidence>